<feature type="transmembrane region" description="Helical" evidence="1">
    <location>
        <begin position="124"/>
        <end position="143"/>
    </location>
</feature>
<dbReference type="Pfam" id="PF12271">
    <property type="entry name" value="Chs7"/>
    <property type="match status" value="1"/>
</dbReference>
<keyword evidence="1" id="KW-0812">Transmembrane</keyword>
<dbReference type="OrthoDB" id="5582162at2759"/>
<dbReference type="EMBL" id="ML977316">
    <property type="protein sequence ID" value="KAF2118937.1"/>
    <property type="molecule type" value="Genomic_DNA"/>
</dbReference>
<dbReference type="GO" id="GO:0051082">
    <property type="term" value="F:unfolded protein binding"/>
    <property type="evidence" value="ECO:0007669"/>
    <property type="project" value="TreeGrafter"/>
</dbReference>
<keyword evidence="3" id="KW-1185">Reference proteome</keyword>
<keyword evidence="1" id="KW-0472">Membrane</keyword>
<feature type="transmembrane region" description="Helical" evidence="1">
    <location>
        <begin position="232"/>
        <end position="251"/>
    </location>
</feature>
<name>A0A6A5ZJA1_9PLEO</name>
<protein>
    <submittedName>
        <fullName evidence="2">Chitin synthase III catalytic subunit</fullName>
    </submittedName>
</protein>
<feature type="transmembrane region" description="Helical" evidence="1">
    <location>
        <begin position="263"/>
        <end position="284"/>
    </location>
</feature>
<dbReference type="AlphaFoldDB" id="A0A6A5ZJA1"/>
<feature type="transmembrane region" description="Helical" evidence="1">
    <location>
        <begin position="93"/>
        <end position="112"/>
    </location>
</feature>
<gene>
    <name evidence="2" type="ORF">BDV96DRAFT_568755</name>
</gene>
<evidence type="ECO:0000313" key="2">
    <source>
        <dbReference type="EMBL" id="KAF2118937.1"/>
    </source>
</evidence>
<accession>A0A6A5ZJA1</accession>
<dbReference type="GO" id="GO:0006457">
    <property type="term" value="P:protein folding"/>
    <property type="evidence" value="ECO:0007669"/>
    <property type="project" value="TreeGrafter"/>
</dbReference>
<evidence type="ECO:0000313" key="3">
    <source>
        <dbReference type="Proteomes" id="UP000799770"/>
    </source>
</evidence>
<dbReference type="PANTHER" id="PTHR35329">
    <property type="entry name" value="CHITIN SYNTHASE EXPORT CHAPERONE"/>
    <property type="match status" value="1"/>
</dbReference>
<proteinExistence type="predicted"/>
<feature type="transmembrane region" description="Helical" evidence="1">
    <location>
        <begin position="155"/>
        <end position="175"/>
    </location>
</feature>
<evidence type="ECO:0000256" key="1">
    <source>
        <dbReference type="SAM" id="Phobius"/>
    </source>
</evidence>
<dbReference type="PANTHER" id="PTHR35329:SF1">
    <property type="entry name" value="CHITIN SYNTHASE EXPORT CHAPERONE"/>
    <property type="match status" value="1"/>
</dbReference>
<organism evidence="2 3">
    <name type="scientific">Lophiotrema nucula</name>
    <dbReference type="NCBI Taxonomy" id="690887"/>
    <lineage>
        <taxon>Eukaryota</taxon>
        <taxon>Fungi</taxon>
        <taxon>Dikarya</taxon>
        <taxon>Ascomycota</taxon>
        <taxon>Pezizomycotina</taxon>
        <taxon>Dothideomycetes</taxon>
        <taxon>Pleosporomycetidae</taxon>
        <taxon>Pleosporales</taxon>
        <taxon>Lophiotremataceae</taxon>
        <taxon>Lophiotrema</taxon>
    </lineage>
</organism>
<keyword evidence="1" id="KW-1133">Transmembrane helix</keyword>
<sequence>MPSTQYGNFHDFCRDTGNLGSTLPVCNLFDPASTRQGGGWGGCNLTGISLSGGRHLANLGSIILCGIAIVTTAFLLWRSERKRAAVGRREMQLFLVGYIIIEICEIFTIGGFPLDSAVRRGFTAVHLAAIVATLWILMLNGLVGYQLLDDGTAVSLGLVLVSAGMLFIGTGYIALDTGFSWTGYWDSTLTNNNRAYALYTLYQLAPLVFLFVFFCLETFLVLRILGERKPMLYLGAAVLLFAIGQIFQYVISVHICSGTNGKINGGLFETLFTLLAVVMLWVFWSSITEDDWPMPSVAGSGAYQ</sequence>
<dbReference type="InterPro" id="IPR022057">
    <property type="entry name" value="Chs7"/>
</dbReference>
<feature type="transmembrane region" description="Helical" evidence="1">
    <location>
        <begin position="195"/>
        <end position="220"/>
    </location>
</feature>
<dbReference type="Proteomes" id="UP000799770">
    <property type="component" value="Unassembled WGS sequence"/>
</dbReference>
<reference evidence="2" key="1">
    <citation type="journal article" date="2020" name="Stud. Mycol.">
        <title>101 Dothideomycetes genomes: a test case for predicting lifestyles and emergence of pathogens.</title>
        <authorList>
            <person name="Haridas S."/>
            <person name="Albert R."/>
            <person name="Binder M."/>
            <person name="Bloem J."/>
            <person name="Labutti K."/>
            <person name="Salamov A."/>
            <person name="Andreopoulos B."/>
            <person name="Baker S."/>
            <person name="Barry K."/>
            <person name="Bills G."/>
            <person name="Bluhm B."/>
            <person name="Cannon C."/>
            <person name="Castanera R."/>
            <person name="Culley D."/>
            <person name="Daum C."/>
            <person name="Ezra D."/>
            <person name="Gonzalez J."/>
            <person name="Henrissat B."/>
            <person name="Kuo A."/>
            <person name="Liang C."/>
            <person name="Lipzen A."/>
            <person name="Lutzoni F."/>
            <person name="Magnuson J."/>
            <person name="Mondo S."/>
            <person name="Nolan M."/>
            <person name="Ohm R."/>
            <person name="Pangilinan J."/>
            <person name="Park H.-J."/>
            <person name="Ramirez L."/>
            <person name="Alfaro M."/>
            <person name="Sun H."/>
            <person name="Tritt A."/>
            <person name="Yoshinaga Y."/>
            <person name="Zwiers L.-H."/>
            <person name="Turgeon B."/>
            <person name="Goodwin S."/>
            <person name="Spatafora J."/>
            <person name="Crous P."/>
            <person name="Grigoriev I."/>
        </authorList>
    </citation>
    <scope>NUCLEOTIDE SEQUENCE</scope>
    <source>
        <strain evidence="2">CBS 627.86</strain>
    </source>
</reference>
<dbReference type="GO" id="GO:0005789">
    <property type="term" value="C:endoplasmic reticulum membrane"/>
    <property type="evidence" value="ECO:0007669"/>
    <property type="project" value="TreeGrafter"/>
</dbReference>
<feature type="transmembrane region" description="Helical" evidence="1">
    <location>
        <begin position="56"/>
        <end position="77"/>
    </location>
</feature>